<evidence type="ECO:0000313" key="10">
    <source>
        <dbReference type="EMBL" id="OUM85406.1"/>
    </source>
</evidence>
<accession>A0A1Y3PH35</accession>
<dbReference type="EC" id="3.5.4.33" evidence="8"/>
<dbReference type="GO" id="GO:0052717">
    <property type="term" value="F:tRNA-specific adenosine-34 deaminase activity"/>
    <property type="evidence" value="ECO:0007669"/>
    <property type="project" value="UniProtKB-UniRule"/>
</dbReference>
<dbReference type="FunFam" id="3.40.140.10:FF:000005">
    <property type="entry name" value="tRNA-specific adenosine deaminase"/>
    <property type="match status" value="1"/>
</dbReference>
<dbReference type="HAMAP" id="MF_00972">
    <property type="entry name" value="tRNA_aden_deaminase"/>
    <property type="match status" value="1"/>
</dbReference>
<feature type="binding site" evidence="8">
    <location>
        <position position="91"/>
    </location>
    <ligand>
        <name>Zn(2+)</name>
        <dbReference type="ChEBI" id="CHEBI:29105"/>
        <note>catalytic</note>
    </ligand>
</feature>
<evidence type="ECO:0000256" key="2">
    <source>
        <dbReference type="ARBA" id="ARBA00011738"/>
    </source>
</evidence>
<dbReference type="NCBIfam" id="NF008113">
    <property type="entry name" value="PRK10860.1"/>
    <property type="match status" value="1"/>
</dbReference>
<dbReference type="EMBL" id="LZRT01000104">
    <property type="protein sequence ID" value="OUM85406.1"/>
    <property type="molecule type" value="Genomic_DNA"/>
</dbReference>
<evidence type="ECO:0000313" key="11">
    <source>
        <dbReference type="Proteomes" id="UP000196475"/>
    </source>
</evidence>
<evidence type="ECO:0000256" key="7">
    <source>
        <dbReference type="ARBA" id="ARBA00048045"/>
    </source>
</evidence>
<comment type="cofactor">
    <cofactor evidence="8">
        <name>Zn(2+)</name>
        <dbReference type="ChEBI" id="CHEBI:29105"/>
    </cofactor>
    <text evidence="8">Binds 1 zinc ion per subunit.</text>
</comment>
<organism evidence="10 11">
    <name type="scientific">Bacillus thermozeamaize</name>
    <dbReference type="NCBI Taxonomy" id="230954"/>
    <lineage>
        <taxon>Bacteria</taxon>
        <taxon>Bacillati</taxon>
        <taxon>Bacillota</taxon>
        <taxon>Bacilli</taxon>
        <taxon>Bacillales</taxon>
        <taxon>Bacillaceae</taxon>
        <taxon>Bacillus</taxon>
    </lineage>
</organism>
<feature type="domain" description="CMP/dCMP-type deaminase" evidence="9">
    <location>
        <begin position="7"/>
        <end position="153"/>
    </location>
</feature>
<dbReference type="Gene3D" id="3.40.140.10">
    <property type="entry name" value="Cytidine Deaminase, domain 2"/>
    <property type="match status" value="1"/>
</dbReference>
<evidence type="ECO:0000256" key="8">
    <source>
        <dbReference type="HAMAP-Rule" id="MF_00972"/>
    </source>
</evidence>
<reference evidence="11" key="1">
    <citation type="submission" date="2016-06" db="EMBL/GenBank/DDBJ databases">
        <authorList>
            <person name="Nascimento L."/>
            <person name="Pereira R.V."/>
            <person name="Martins L.F."/>
            <person name="Quaggio R.B."/>
            <person name="Silva A.M."/>
            <person name="Setubal J.C."/>
        </authorList>
    </citation>
    <scope>NUCLEOTIDE SEQUENCE [LARGE SCALE GENOMIC DNA]</scope>
</reference>
<dbReference type="InterPro" id="IPR002125">
    <property type="entry name" value="CMP_dCMP_dom"/>
</dbReference>
<keyword evidence="6 8" id="KW-0862">Zinc</keyword>
<protein>
    <recommendedName>
        <fullName evidence="8">tRNA-specific adenosine deaminase</fullName>
        <ecNumber evidence="8">3.5.4.33</ecNumber>
    </recommendedName>
</protein>
<dbReference type="InterPro" id="IPR058535">
    <property type="entry name" value="MafB19-deam"/>
</dbReference>
<comment type="function">
    <text evidence="8">Catalyzes the deamination of adenosine to inosine at the wobble position 34 of tRNA(Arg2).</text>
</comment>
<dbReference type="PROSITE" id="PS00903">
    <property type="entry name" value="CYT_DCMP_DEAMINASES_1"/>
    <property type="match status" value="1"/>
</dbReference>
<evidence type="ECO:0000256" key="5">
    <source>
        <dbReference type="ARBA" id="ARBA00022801"/>
    </source>
</evidence>
<dbReference type="SUPFAM" id="SSF53927">
    <property type="entry name" value="Cytidine deaminase-like"/>
    <property type="match status" value="1"/>
</dbReference>
<evidence type="ECO:0000256" key="1">
    <source>
        <dbReference type="ARBA" id="ARBA00010669"/>
    </source>
</evidence>
<evidence type="ECO:0000259" key="9">
    <source>
        <dbReference type="PROSITE" id="PS51747"/>
    </source>
</evidence>
<dbReference type="InterPro" id="IPR016193">
    <property type="entry name" value="Cytidine_deaminase-like"/>
</dbReference>
<evidence type="ECO:0000256" key="3">
    <source>
        <dbReference type="ARBA" id="ARBA00022694"/>
    </source>
</evidence>
<dbReference type="CDD" id="cd01285">
    <property type="entry name" value="nucleoside_deaminase"/>
    <property type="match status" value="1"/>
</dbReference>
<keyword evidence="5 8" id="KW-0378">Hydrolase</keyword>
<comment type="similarity">
    <text evidence="1">Belongs to the cytidine and deoxycytidylate deaminase family. ADAT2 subfamily.</text>
</comment>
<dbReference type="PANTHER" id="PTHR11079:SF202">
    <property type="entry name" value="TRNA-SPECIFIC ADENOSINE DEAMINASE"/>
    <property type="match status" value="1"/>
</dbReference>
<dbReference type="InterPro" id="IPR016192">
    <property type="entry name" value="APOBEC/CMP_deaminase_Zn-bd"/>
</dbReference>
<proteinExistence type="inferred from homology"/>
<gene>
    <name evidence="8" type="primary">tadA</name>
    <name evidence="10" type="ORF">BAA01_03125</name>
</gene>
<dbReference type="PROSITE" id="PS51747">
    <property type="entry name" value="CYT_DCMP_DEAMINASES_2"/>
    <property type="match status" value="1"/>
</dbReference>
<feature type="binding site" evidence="8">
    <location>
        <position position="88"/>
    </location>
    <ligand>
        <name>Zn(2+)</name>
        <dbReference type="ChEBI" id="CHEBI:29105"/>
        <note>catalytic</note>
    </ligand>
</feature>
<feature type="active site" description="Proton donor" evidence="8">
    <location>
        <position position="60"/>
    </location>
</feature>
<dbReference type="Proteomes" id="UP000196475">
    <property type="component" value="Unassembled WGS sequence"/>
</dbReference>
<feature type="binding site" evidence="8">
    <location>
        <position position="58"/>
    </location>
    <ligand>
        <name>Zn(2+)</name>
        <dbReference type="ChEBI" id="CHEBI:29105"/>
        <note>catalytic</note>
    </ligand>
</feature>
<dbReference type="AlphaFoldDB" id="A0A1Y3PH35"/>
<evidence type="ECO:0000256" key="6">
    <source>
        <dbReference type="ARBA" id="ARBA00022833"/>
    </source>
</evidence>
<sequence length="157" mass="17421">MLRERDAEDRRWMREAILEAEKAASIGEVPIGAVIVRDGVIVGRGHNLRETGKDPTAHAEILALRQASSTLGGWRLPRAVMYVTLEPCPMCAGALVQARVERLVFGARDPKAGCAGTLLNLVQFPSFNHQLQVTEGVLSDECSELLRRFFRQLRQKS</sequence>
<name>A0A1Y3PH35_9BACI</name>
<keyword evidence="4 8" id="KW-0479">Metal-binding</keyword>
<dbReference type="PANTHER" id="PTHR11079">
    <property type="entry name" value="CYTOSINE DEAMINASE FAMILY MEMBER"/>
    <property type="match status" value="1"/>
</dbReference>
<comment type="catalytic activity">
    <reaction evidence="7 8">
        <text>adenosine(34) in tRNA + H2O + H(+) = inosine(34) in tRNA + NH4(+)</text>
        <dbReference type="Rhea" id="RHEA:43168"/>
        <dbReference type="Rhea" id="RHEA-COMP:10373"/>
        <dbReference type="Rhea" id="RHEA-COMP:10374"/>
        <dbReference type="ChEBI" id="CHEBI:15377"/>
        <dbReference type="ChEBI" id="CHEBI:15378"/>
        <dbReference type="ChEBI" id="CHEBI:28938"/>
        <dbReference type="ChEBI" id="CHEBI:74411"/>
        <dbReference type="ChEBI" id="CHEBI:82852"/>
        <dbReference type="EC" id="3.5.4.33"/>
    </reaction>
</comment>
<dbReference type="InterPro" id="IPR028883">
    <property type="entry name" value="tRNA_aden_deaminase"/>
</dbReference>
<comment type="subunit">
    <text evidence="2 8">Homodimer.</text>
</comment>
<dbReference type="Pfam" id="PF14437">
    <property type="entry name" value="MafB19-deam"/>
    <property type="match status" value="1"/>
</dbReference>
<keyword evidence="3 8" id="KW-0819">tRNA processing</keyword>
<evidence type="ECO:0000256" key="4">
    <source>
        <dbReference type="ARBA" id="ARBA00022723"/>
    </source>
</evidence>
<comment type="caution">
    <text evidence="10">The sequence shown here is derived from an EMBL/GenBank/DDBJ whole genome shotgun (WGS) entry which is preliminary data.</text>
</comment>
<dbReference type="GO" id="GO:0008270">
    <property type="term" value="F:zinc ion binding"/>
    <property type="evidence" value="ECO:0007669"/>
    <property type="project" value="UniProtKB-UniRule"/>
</dbReference>
<dbReference type="GO" id="GO:0002100">
    <property type="term" value="P:tRNA wobble adenosine to inosine editing"/>
    <property type="evidence" value="ECO:0007669"/>
    <property type="project" value="UniProtKB-UniRule"/>
</dbReference>